<dbReference type="Gene3D" id="3.40.50.2300">
    <property type="match status" value="1"/>
</dbReference>
<evidence type="ECO:0000256" key="4">
    <source>
        <dbReference type="ARBA" id="ARBA00022679"/>
    </source>
</evidence>
<evidence type="ECO:0000256" key="5">
    <source>
        <dbReference type="ARBA" id="ARBA00022777"/>
    </source>
</evidence>
<dbReference type="InterPro" id="IPR036097">
    <property type="entry name" value="HisK_dim/P_sf"/>
</dbReference>
<dbReference type="Pfam" id="PF07495">
    <property type="entry name" value="Y_Y_Y"/>
    <property type="match status" value="1"/>
</dbReference>
<dbReference type="Pfam" id="PF00072">
    <property type="entry name" value="Response_reg"/>
    <property type="match status" value="1"/>
</dbReference>
<dbReference type="InterPro" id="IPR003594">
    <property type="entry name" value="HATPase_dom"/>
</dbReference>
<dbReference type="SUPFAM" id="SSF63829">
    <property type="entry name" value="Calcium-dependent phosphotriesterase"/>
    <property type="match status" value="3"/>
</dbReference>
<dbReference type="SMART" id="SM00448">
    <property type="entry name" value="REC"/>
    <property type="match status" value="1"/>
</dbReference>
<dbReference type="SMART" id="SM00387">
    <property type="entry name" value="HATPase_c"/>
    <property type="match status" value="1"/>
</dbReference>
<organism evidence="14 15">
    <name type="scientific">Pedobacter psychrodurus</name>
    <dbReference type="NCBI Taxonomy" id="2530456"/>
    <lineage>
        <taxon>Bacteria</taxon>
        <taxon>Pseudomonadati</taxon>
        <taxon>Bacteroidota</taxon>
        <taxon>Sphingobacteriia</taxon>
        <taxon>Sphingobacteriales</taxon>
        <taxon>Sphingobacteriaceae</taxon>
        <taxon>Pedobacter</taxon>
    </lineage>
</organism>
<dbReference type="InterPro" id="IPR003661">
    <property type="entry name" value="HisK_dim/P_dom"/>
</dbReference>
<dbReference type="PRINTS" id="PR00344">
    <property type="entry name" value="BCTRLSENSOR"/>
</dbReference>
<protein>
    <recommendedName>
        <fullName evidence="2">histidine kinase</fullName>
        <ecNumber evidence="2">2.7.13.3</ecNumber>
    </recommendedName>
</protein>
<accession>A0A4R0PWA3</accession>
<keyword evidence="9" id="KW-0472">Membrane</keyword>
<dbReference type="InterPro" id="IPR004358">
    <property type="entry name" value="Sig_transdc_His_kin-like_C"/>
</dbReference>
<dbReference type="GO" id="GO:0003700">
    <property type="term" value="F:DNA-binding transcription factor activity"/>
    <property type="evidence" value="ECO:0007669"/>
    <property type="project" value="InterPro"/>
</dbReference>
<dbReference type="GO" id="GO:0000155">
    <property type="term" value="F:phosphorelay sensor kinase activity"/>
    <property type="evidence" value="ECO:0007669"/>
    <property type="project" value="InterPro"/>
</dbReference>
<dbReference type="FunFam" id="2.60.40.10:FF:000791">
    <property type="entry name" value="Two-component system sensor histidine kinase/response regulator"/>
    <property type="match status" value="1"/>
</dbReference>
<evidence type="ECO:0000256" key="2">
    <source>
        <dbReference type="ARBA" id="ARBA00012438"/>
    </source>
</evidence>
<dbReference type="PANTHER" id="PTHR43547:SF2">
    <property type="entry name" value="HYBRID SIGNAL TRANSDUCTION HISTIDINE KINASE C"/>
    <property type="match status" value="1"/>
</dbReference>
<evidence type="ECO:0000256" key="1">
    <source>
        <dbReference type="ARBA" id="ARBA00000085"/>
    </source>
</evidence>
<evidence type="ECO:0000256" key="10">
    <source>
        <dbReference type="SAM" id="SignalP"/>
    </source>
</evidence>
<feature type="signal peptide" evidence="10">
    <location>
        <begin position="1"/>
        <end position="22"/>
    </location>
</feature>
<dbReference type="SMART" id="SM00388">
    <property type="entry name" value="HisKA"/>
    <property type="match status" value="1"/>
</dbReference>
<dbReference type="InterPro" id="IPR001789">
    <property type="entry name" value="Sig_transdc_resp-reg_receiver"/>
</dbReference>
<dbReference type="PROSITE" id="PS50109">
    <property type="entry name" value="HIS_KIN"/>
    <property type="match status" value="1"/>
</dbReference>
<evidence type="ECO:0000313" key="14">
    <source>
        <dbReference type="EMBL" id="TCD26994.1"/>
    </source>
</evidence>
<dbReference type="InterPro" id="IPR009057">
    <property type="entry name" value="Homeodomain-like_sf"/>
</dbReference>
<comment type="caution">
    <text evidence="14">The sequence shown here is derived from an EMBL/GenBank/DDBJ whole genome shotgun (WGS) entry which is preliminary data.</text>
</comment>
<dbReference type="GO" id="GO:0043565">
    <property type="term" value="F:sequence-specific DNA binding"/>
    <property type="evidence" value="ECO:0007669"/>
    <property type="project" value="InterPro"/>
</dbReference>
<sequence>MNLRLNALWFLSILFTCTSLCAQKHIVFNHLRMENGLSQNSVMAIAQDKNQFIWMGTRHGLNRYDGYRFKIYNNSSDNLNSISDNVINSLLSDSKGRLWVGTENGLNIYNEKTDHFYRINKRSSTNSFSCDSVECLYEDPQKNIWIGTYNGLNLLIDAEKQIFKKFLFDKPNHKSGLNCVFSIFKDEKQNLWVGTYNGLVRIYLIKGKYHFEIFRHNPNNENSISSNAVKSIVIDKQKRLWLGTYNGLNLFDYEHKTFKRYQTSATDPNSIINNDIRKLSCDKAGDIWIGTQEGLSILDPITRKFSNYRYDPEQTSGLSQNSIHSIFQDLNGSVYVGTFYKGVNVVYPSATPFNVFKNSKKQQGLSSDIVSAMAEDEYHNLWIGTEGGGLNYVNRSNNTFTYYKSEPNNSNRLNSNLIKTLCLDKTGQLLVGTHRGGLYLFNPSGQNFKKIINVKNVKNSPGGSEVIAITEDSDGTVWVGSRDGLSTLKKTNGHYASITVKSPLEQNLRNKYIQVIFEDKSKNLWIGTMAGLYAYHPATKSITAYYQKKNSAGSLNSDHINCIIQIRNGNICIGTSFGGLSVFDHKSRKFRNYSEKDGLPNSNVLGIIEDEENNLWISTDKGLSKLVIKTGKFINYTKSDGLAGNDFNIRSFLEDSRGELFFGGYDGLTAFYPNQIDINKNVAPITFTELKLFDQPVAVNAPDELLKEDIKSTKQITFKHDNNNFTLDFALLNYIKPEKNSYSYILKGHSKDWVKTDVPSVTYTDLPAGNYTFMVTGNNNDGNPGAKPATLKITVLPPFWATWWAYLIYLAFFSGLLFLIVRYLFVRALLKRTEDIQKMKLNFFTYVAHEIRTPLTLILGPLENLSKQYQTDTELNRQIIPIKNNANRLMRLITELMDFRKAETGHLTLHVTENNIVNFINEIFISFSHLAQTNGIQYEFVNKQENISLFFDKRQLEKVLFNLLSNAFKFCDKDGKISVSVLEMDNEVAISISDNGLGIPAESLKNLFSDYFQVDEQHSNQIGSGIGLALSKAIVEEHKGHIAVESTPAENDERGFTNFTVRLKKGKSHFKTALFDGVKDYPSHPDIYTQQPEKEFTISKSEKETDISTETILVVEDNSEIRLLIASLVGKHYQVAESENGLMGWETAIETLPDLIICDIMMPIMDGIELCRRLKEDERTSHIPVIILTARSSHIHQVSGLETGADAYITKPFSPELLLLNVRNLLMSRQVMRQKFLKHIHLQPKELTINAIDEAFMLKLLKYIDEHIADEDFGVSELASMVGMSRPILYKKIRKLTNLSVNDFVKSIRLKKAMELFKQNRFTIYEVAYQVGFNDPKYFSREFKKQFGKSPRAFMSGSEDEY</sequence>
<dbReference type="InterPro" id="IPR013783">
    <property type="entry name" value="Ig-like_fold"/>
</dbReference>
<dbReference type="InterPro" id="IPR005467">
    <property type="entry name" value="His_kinase_dom"/>
</dbReference>
<dbReference type="CDD" id="cd00082">
    <property type="entry name" value="HisKA"/>
    <property type="match status" value="1"/>
</dbReference>
<dbReference type="SMART" id="SM00342">
    <property type="entry name" value="HTH_ARAC"/>
    <property type="match status" value="1"/>
</dbReference>
<keyword evidence="3 8" id="KW-0597">Phosphoprotein</keyword>
<dbReference type="EC" id="2.7.13.3" evidence="2"/>
<dbReference type="SUPFAM" id="SSF46689">
    <property type="entry name" value="Homeodomain-like"/>
    <property type="match status" value="1"/>
</dbReference>
<keyword evidence="9" id="KW-0812">Transmembrane</keyword>
<keyword evidence="10" id="KW-0732">Signal</keyword>
<keyword evidence="9" id="KW-1133">Transmembrane helix</keyword>
<evidence type="ECO:0000256" key="6">
    <source>
        <dbReference type="ARBA" id="ARBA00023015"/>
    </source>
</evidence>
<feature type="domain" description="Response regulatory" evidence="13">
    <location>
        <begin position="1111"/>
        <end position="1226"/>
    </location>
</feature>
<feature type="transmembrane region" description="Helical" evidence="9">
    <location>
        <begin position="803"/>
        <end position="825"/>
    </location>
</feature>
<name>A0A4R0PWA3_9SPHI</name>
<dbReference type="SUPFAM" id="SSF55874">
    <property type="entry name" value="ATPase domain of HSP90 chaperone/DNA topoisomerase II/histidine kinase"/>
    <property type="match status" value="1"/>
</dbReference>
<evidence type="ECO:0000313" key="15">
    <source>
        <dbReference type="Proteomes" id="UP000293925"/>
    </source>
</evidence>
<dbReference type="SUPFAM" id="SSF52172">
    <property type="entry name" value="CheY-like"/>
    <property type="match status" value="1"/>
</dbReference>
<dbReference type="InterPro" id="IPR018060">
    <property type="entry name" value="HTH_AraC"/>
</dbReference>
<dbReference type="InterPro" id="IPR011110">
    <property type="entry name" value="Reg_prop"/>
</dbReference>
<dbReference type="OrthoDB" id="9809670at2"/>
<dbReference type="Gene3D" id="1.10.10.60">
    <property type="entry name" value="Homeodomain-like"/>
    <property type="match status" value="1"/>
</dbReference>
<dbReference type="InterPro" id="IPR011006">
    <property type="entry name" value="CheY-like_superfamily"/>
</dbReference>
<evidence type="ECO:0000259" key="12">
    <source>
        <dbReference type="PROSITE" id="PS50109"/>
    </source>
</evidence>
<dbReference type="CDD" id="cd00075">
    <property type="entry name" value="HATPase"/>
    <property type="match status" value="1"/>
</dbReference>
<keyword evidence="15" id="KW-1185">Reference proteome</keyword>
<dbReference type="InterPro" id="IPR036890">
    <property type="entry name" value="HATPase_C_sf"/>
</dbReference>
<dbReference type="EMBL" id="SJSO01000007">
    <property type="protein sequence ID" value="TCD26994.1"/>
    <property type="molecule type" value="Genomic_DNA"/>
</dbReference>
<dbReference type="Pfam" id="PF00512">
    <property type="entry name" value="HisKA"/>
    <property type="match status" value="1"/>
</dbReference>
<comment type="catalytic activity">
    <reaction evidence="1">
        <text>ATP + protein L-histidine = ADP + protein N-phospho-L-histidine.</text>
        <dbReference type="EC" id="2.7.13.3"/>
    </reaction>
</comment>
<evidence type="ECO:0000259" key="13">
    <source>
        <dbReference type="PROSITE" id="PS50110"/>
    </source>
</evidence>
<evidence type="ECO:0000259" key="11">
    <source>
        <dbReference type="PROSITE" id="PS01124"/>
    </source>
</evidence>
<dbReference type="Pfam" id="PF12833">
    <property type="entry name" value="HTH_18"/>
    <property type="match status" value="1"/>
</dbReference>
<dbReference type="Gene3D" id="1.10.287.130">
    <property type="match status" value="1"/>
</dbReference>
<dbReference type="PROSITE" id="PS01124">
    <property type="entry name" value="HTH_ARAC_FAMILY_2"/>
    <property type="match status" value="1"/>
</dbReference>
<dbReference type="Pfam" id="PF02518">
    <property type="entry name" value="HATPase_c"/>
    <property type="match status" value="1"/>
</dbReference>
<dbReference type="InterPro" id="IPR011123">
    <property type="entry name" value="Y_Y_Y"/>
</dbReference>
<keyword evidence="5 14" id="KW-0418">Kinase</keyword>
<dbReference type="InterPro" id="IPR015943">
    <property type="entry name" value="WD40/YVTN_repeat-like_dom_sf"/>
</dbReference>
<dbReference type="Gene3D" id="3.30.565.10">
    <property type="entry name" value="Histidine kinase-like ATPase, C-terminal domain"/>
    <property type="match status" value="1"/>
</dbReference>
<keyword evidence="4" id="KW-0808">Transferase</keyword>
<feature type="modified residue" description="4-aspartylphosphate" evidence="8">
    <location>
        <position position="1159"/>
    </location>
</feature>
<dbReference type="Pfam" id="PF07494">
    <property type="entry name" value="Reg_prop"/>
    <property type="match status" value="10"/>
</dbReference>
<dbReference type="PANTHER" id="PTHR43547">
    <property type="entry name" value="TWO-COMPONENT HISTIDINE KINASE"/>
    <property type="match status" value="1"/>
</dbReference>
<evidence type="ECO:0000256" key="8">
    <source>
        <dbReference type="PROSITE-ProRule" id="PRU00169"/>
    </source>
</evidence>
<dbReference type="SUPFAM" id="SSF47384">
    <property type="entry name" value="Homodimeric domain of signal transducing histidine kinase"/>
    <property type="match status" value="1"/>
</dbReference>
<keyword evidence="6" id="KW-0805">Transcription regulation</keyword>
<evidence type="ECO:0000256" key="9">
    <source>
        <dbReference type="SAM" id="Phobius"/>
    </source>
</evidence>
<keyword evidence="7" id="KW-0804">Transcription</keyword>
<evidence type="ECO:0000256" key="3">
    <source>
        <dbReference type="ARBA" id="ARBA00022553"/>
    </source>
</evidence>
<dbReference type="FunFam" id="3.30.565.10:FF:000006">
    <property type="entry name" value="Sensor histidine kinase WalK"/>
    <property type="match status" value="1"/>
</dbReference>
<dbReference type="Proteomes" id="UP000293925">
    <property type="component" value="Unassembled WGS sequence"/>
</dbReference>
<feature type="chain" id="PRO_5020340019" description="histidine kinase" evidence="10">
    <location>
        <begin position="23"/>
        <end position="1362"/>
    </location>
</feature>
<proteinExistence type="predicted"/>
<feature type="domain" description="HTH araC/xylS-type" evidence="11">
    <location>
        <begin position="1258"/>
        <end position="1357"/>
    </location>
</feature>
<reference evidence="14 15" key="1">
    <citation type="submission" date="2019-02" db="EMBL/GenBank/DDBJ databases">
        <title>Pedobacter sp. RP-3-21 sp. nov., isolated from Arctic soil.</title>
        <authorList>
            <person name="Dahal R.H."/>
        </authorList>
    </citation>
    <scope>NUCLEOTIDE SEQUENCE [LARGE SCALE GENOMIC DNA]</scope>
    <source>
        <strain evidence="14 15">RP-3-21</strain>
    </source>
</reference>
<evidence type="ECO:0000256" key="7">
    <source>
        <dbReference type="ARBA" id="ARBA00023163"/>
    </source>
</evidence>
<gene>
    <name evidence="14" type="ORF">EZ456_10730</name>
</gene>
<feature type="domain" description="Histidine kinase" evidence="12">
    <location>
        <begin position="846"/>
        <end position="1067"/>
    </location>
</feature>
<dbReference type="Gene3D" id="2.130.10.10">
    <property type="entry name" value="YVTN repeat-like/Quinoprotein amine dehydrogenase"/>
    <property type="match status" value="4"/>
</dbReference>
<dbReference type="Gene3D" id="2.60.40.10">
    <property type="entry name" value="Immunoglobulins"/>
    <property type="match status" value="1"/>
</dbReference>
<dbReference type="PROSITE" id="PS50110">
    <property type="entry name" value="RESPONSE_REGULATORY"/>
    <property type="match status" value="1"/>
</dbReference>